<dbReference type="SUPFAM" id="SSF53474">
    <property type="entry name" value="alpha/beta-Hydrolases"/>
    <property type="match status" value="1"/>
</dbReference>
<reference evidence="3" key="1">
    <citation type="journal article" date="2019" name="Int. J. Syst. Evol. Microbiol.">
        <title>The Global Catalogue of Microorganisms (GCM) 10K type strain sequencing project: providing services to taxonomists for standard genome sequencing and annotation.</title>
        <authorList>
            <consortium name="The Broad Institute Genomics Platform"/>
            <consortium name="The Broad Institute Genome Sequencing Center for Infectious Disease"/>
            <person name="Wu L."/>
            <person name="Ma J."/>
        </authorList>
    </citation>
    <scope>NUCLEOTIDE SEQUENCE [LARGE SCALE GENOMIC DNA]</scope>
    <source>
        <strain evidence="3">CCUG 57942</strain>
    </source>
</reference>
<dbReference type="RefSeq" id="WP_377091044.1">
    <property type="nucleotide sequence ID" value="NZ_JBHSJL010000014.1"/>
</dbReference>
<evidence type="ECO:0000313" key="3">
    <source>
        <dbReference type="Proteomes" id="UP001597389"/>
    </source>
</evidence>
<gene>
    <name evidence="2" type="ORF">ACFSW8_13030</name>
</gene>
<proteinExistence type="predicted"/>
<protein>
    <submittedName>
        <fullName evidence="2">Alpha/beta hydrolase</fullName>
    </submittedName>
</protein>
<name>A0ABW4ZD65_9BACT</name>
<dbReference type="PANTHER" id="PTHR47751">
    <property type="entry name" value="SUPERFAMILY HYDROLASE, PUTATIVE (AFU_ORTHOLOGUE AFUA_2G16580)-RELATED"/>
    <property type="match status" value="1"/>
</dbReference>
<keyword evidence="3" id="KW-1185">Reference proteome</keyword>
<comment type="caution">
    <text evidence="2">The sequence shown here is derived from an EMBL/GenBank/DDBJ whole genome shotgun (WGS) entry which is preliminary data.</text>
</comment>
<keyword evidence="2" id="KW-0378">Hydrolase</keyword>
<dbReference type="InterPro" id="IPR051411">
    <property type="entry name" value="Polyketide_trans_af380"/>
</dbReference>
<dbReference type="Gene3D" id="3.40.50.1820">
    <property type="entry name" value="alpha/beta hydrolase"/>
    <property type="match status" value="1"/>
</dbReference>
<dbReference type="EMBL" id="JBHUJB010000054">
    <property type="protein sequence ID" value="MFD2159824.1"/>
    <property type="molecule type" value="Genomic_DNA"/>
</dbReference>
<accession>A0ABW4ZD65</accession>
<dbReference type="InterPro" id="IPR000383">
    <property type="entry name" value="Xaa-Pro-like_dom"/>
</dbReference>
<dbReference type="Pfam" id="PF02129">
    <property type="entry name" value="Peptidase_S15"/>
    <property type="match status" value="1"/>
</dbReference>
<sequence>MTPNYTTHSFLSNGNKLIAKLYLPTPLPSSPPPVIVVTGAWTTVKEQMPHVYAAELAQRGFAAFTFDFSGWGQSEGENRFLEDPIAKTEDIKAAVHFLTRCPDVDTSQIAGLGLCASSGYMVKAFTETPALKTIALVAPWLHNPAIAKEVYGGPDAYSALIATSDKASQKFQETGQITTITAASTTDQTALMYQAPYYTEPDRGLIAAYDNQFNLASWRPWLTFDAITLADQLSKPLFFVHSKAAVIPHGIKQFAEAATPWATGLWLDNITQFEFYDQTEPVRLASDAIARHFSDTLSPQ</sequence>
<dbReference type="GO" id="GO:0016787">
    <property type="term" value="F:hydrolase activity"/>
    <property type="evidence" value="ECO:0007669"/>
    <property type="project" value="UniProtKB-KW"/>
</dbReference>
<evidence type="ECO:0000313" key="2">
    <source>
        <dbReference type="EMBL" id="MFD2159824.1"/>
    </source>
</evidence>
<dbReference type="InterPro" id="IPR029058">
    <property type="entry name" value="AB_hydrolase_fold"/>
</dbReference>
<dbReference type="Proteomes" id="UP001597389">
    <property type="component" value="Unassembled WGS sequence"/>
</dbReference>
<feature type="domain" description="Xaa-Pro dipeptidyl-peptidase-like" evidence="1">
    <location>
        <begin position="14"/>
        <end position="173"/>
    </location>
</feature>
<evidence type="ECO:0000259" key="1">
    <source>
        <dbReference type="Pfam" id="PF02129"/>
    </source>
</evidence>
<dbReference type="PANTHER" id="PTHR47751:SF1">
    <property type="entry name" value="SUPERFAMILY HYDROLASE, PUTATIVE (AFU_ORTHOLOGUE AFUA_2G16580)-RELATED"/>
    <property type="match status" value="1"/>
</dbReference>
<organism evidence="2 3">
    <name type="scientific">Rubritalea tangerina</name>
    <dbReference type="NCBI Taxonomy" id="430798"/>
    <lineage>
        <taxon>Bacteria</taxon>
        <taxon>Pseudomonadati</taxon>
        <taxon>Verrucomicrobiota</taxon>
        <taxon>Verrucomicrobiia</taxon>
        <taxon>Verrucomicrobiales</taxon>
        <taxon>Rubritaleaceae</taxon>
        <taxon>Rubritalea</taxon>
    </lineage>
</organism>
<dbReference type="Gene3D" id="1.10.10.800">
    <property type="match status" value="1"/>
</dbReference>